<feature type="region of interest" description="Disordered" evidence="1">
    <location>
        <begin position="151"/>
        <end position="191"/>
    </location>
</feature>
<organism evidence="2 3">
    <name type="scientific">Kwoniella dendrophila CBS 6074</name>
    <dbReference type="NCBI Taxonomy" id="1295534"/>
    <lineage>
        <taxon>Eukaryota</taxon>
        <taxon>Fungi</taxon>
        <taxon>Dikarya</taxon>
        <taxon>Basidiomycota</taxon>
        <taxon>Agaricomycotina</taxon>
        <taxon>Tremellomycetes</taxon>
        <taxon>Tremellales</taxon>
        <taxon>Cryptococcaceae</taxon>
        <taxon>Kwoniella</taxon>
    </lineage>
</organism>
<dbReference type="AlphaFoldDB" id="A0AAX4K7E4"/>
<sequence>MDIRSIKYDESILATYVAEVKEAYRYHINDASTIPISERHIAYTPKELFPIAASRELEYWKALNRVADSASRMDMSVAFGNFNNKVNEELKSVLSSVQDHEYDETVISKVNTVIDRMAPGHWQSLQDSEIESTQKASPQLPLKYGSPVPTTDGGSHIIHPSNSTTRVEGYSSQLPSNTTGAEVTFPSKGSTRKTIKDWFCKGKKRGGRK</sequence>
<dbReference type="EMBL" id="CP144108">
    <property type="protein sequence ID" value="WWC93069.1"/>
    <property type="molecule type" value="Genomic_DNA"/>
</dbReference>
<dbReference type="Proteomes" id="UP001355207">
    <property type="component" value="Chromosome 11"/>
</dbReference>
<evidence type="ECO:0000313" key="2">
    <source>
        <dbReference type="EMBL" id="WWC93069.1"/>
    </source>
</evidence>
<reference evidence="2 3" key="1">
    <citation type="submission" date="2024-01" db="EMBL/GenBank/DDBJ databases">
        <title>Comparative genomics of Cryptococcus and Kwoniella reveals pathogenesis evolution and contrasting modes of karyotype evolution via chromosome fusion or intercentromeric recombination.</title>
        <authorList>
            <person name="Coelho M.A."/>
            <person name="David-Palma M."/>
            <person name="Shea T."/>
            <person name="Bowers K."/>
            <person name="McGinley-Smith S."/>
            <person name="Mohammad A.W."/>
            <person name="Gnirke A."/>
            <person name="Yurkov A.M."/>
            <person name="Nowrousian M."/>
            <person name="Sun S."/>
            <person name="Cuomo C.A."/>
            <person name="Heitman J."/>
        </authorList>
    </citation>
    <scope>NUCLEOTIDE SEQUENCE [LARGE SCALE GENOMIC DNA]</scope>
    <source>
        <strain evidence="2 3">CBS 6074</strain>
    </source>
</reference>
<gene>
    <name evidence="2" type="ORF">L201_008034</name>
</gene>
<evidence type="ECO:0000256" key="1">
    <source>
        <dbReference type="SAM" id="MobiDB-lite"/>
    </source>
</evidence>
<accession>A0AAX4K7E4</accession>
<protein>
    <submittedName>
        <fullName evidence="2">Uncharacterized protein</fullName>
    </submittedName>
</protein>
<proteinExistence type="predicted"/>
<keyword evidence="3" id="KW-1185">Reference proteome</keyword>
<name>A0AAX4K7E4_9TREE</name>
<dbReference type="GeneID" id="91098702"/>
<feature type="compositionally biased region" description="Polar residues" evidence="1">
    <location>
        <begin position="160"/>
        <end position="181"/>
    </location>
</feature>
<dbReference type="RefSeq" id="XP_066079831.1">
    <property type="nucleotide sequence ID" value="XM_066223734.1"/>
</dbReference>
<evidence type="ECO:0000313" key="3">
    <source>
        <dbReference type="Proteomes" id="UP001355207"/>
    </source>
</evidence>